<dbReference type="EMBL" id="CAJRAF010000001">
    <property type="protein sequence ID" value="CAG4992500.1"/>
    <property type="molecule type" value="Genomic_DNA"/>
</dbReference>
<gene>
    <name evidence="1" type="ORF">DYBT9275_00975</name>
</gene>
<keyword evidence="2" id="KW-1185">Reference proteome</keyword>
<accession>A0A916J9A3</accession>
<sequence length="93" mass="10187">MLSTSHFDQYDSGSFRQFCGPAQVHKDLNTLYGLIVGIQADGHINDSEIDLLRAWIDSVSSLQAKAPYNKFITKINSIISDGVATTEEAKGLI</sequence>
<dbReference type="AlphaFoldDB" id="A0A916J9A3"/>
<evidence type="ECO:0000313" key="1">
    <source>
        <dbReference type="EMBL" id="CAG4992500.1"/>
    </source>
</evidence>
<dbReference type="RefSeq" id="WP_215237677.1">
    <property type="nucleotide sequence ID" value="NZ_CAJRAF010000001.1"/>
</dbReference>
<evidence type="ECO:0000313" key="2">
    <source>
        <dbReference type="Proteomes" id="UP000680038"/>
    </source>
</evidence>
<name>A0A916J9A3_9BACT</name>
<reference evidence="1" key="1">
    <citation type="submission" date="2021-04" db="EMBL/GenBank/DDBJ databases">
        <authorList>
            <person name="Rodrigo-Torres L."/>
            <person name="Arahal R. D."/>
            <person name="Lucena T."/>
        </authorList>
    </citation>
    <scope>NUCLEOTIDE SEQUENCE</scope>
    <source>
        <strain evidence="1">CECT 9275</strain>
    </source>
</reference>
<comment type="caution">
    <text evidence="1">The sequence shown here is derived from an EMBL/GenBank/DDBJ whole genome shotgun (WGS) entry which is preliminary data.</text>
</comment>
<organism evidence="1 2">
    <name type="scientific">Dyadobacter helix</name>
    <dbReference type="NCBI Taxonomy" id="2822344"/>
    <lineage>
        <taxon>Bacteria</taxon>
        <taxon>Pseudomonadati</taxon>
        <taxon>Bacteroidota</taxon>
        <taxon>Cytophagia</taxon>
        <taxon>Cytophagales</taxon>
        <taxon>Spirosomataceae</taxon>
        <taxon>Dyadobacter</taxon>
    </lineage>
</organism>
<protein>
    <submittedName>
        <fullName evidence="1">Uncharacterized protein</fullName>
    </submittedName>
</protein>
<proteinExistence type="predicted"/>
<dbReference type="Proteomes" id="UP000680038">
    <property type="component" value="Unassembled WGS sequence"/>
</dbReference>